<name>R0LPX0_ANAPL</name>
<keyword evidence="3" id="KW-1185">Reference proteome</keyword>
<organism evidence="2 3">
    <name type="scientific">Anas platyrhynchos</name>
    <name type="common">Mallard</name>
    <name type="synonym">Anas boschas</name>
    <dbReference type="NCBI Taxonomy" id="8839"/>
    <lineage>
        <taxon>Eukaryota</taxon>
        <taxon>Metazoa</taxon>
        <taxon>Chordata</taxon>
        <taxon>Craniata</taxon>
        <taxon>Vertebrata</taxon>
        <taxon>Euteleostomi</taxon>
        <taxon>Archelosauria</taxon>
        <taxon>Archosauria</taxon>
        <taxon>Dinosauria</taxon>
        <taxon>Saurischia</taxon>
        <taxon>Theropoda</taxon>
        <taxon>Coelurosauria</taxon>
        <taxon>Aves</taxon>
        <taxon>Neognathae</taxon>
        <taxon>Galloanserae</taxon>
        <taxon>Anseriformes</taxon>
        <taxon>Anatidae</taxon>
        <taxon>Anatinae</taxon>
        <taxon>Anas</taxon>
    </lineage>
</organism>
<feature type="compositionally biased region" description="Basic and acidic residues" evidence="1">
    <location>
        <begin position="517"/>
        <end position="528"/>
    </location>
</feature>
<evidence type="ECO:0000256" key="1">
    <source>
        <dbReference type="SAM" id="MobiDB-lite"/>
    </source>
</evidence>
<feature type="region of interest" description="Disordered" evidence="1">
    <location>
        <begin position="499"/>
        <end position="569"/>
    </location>
</feature>
<gene>
    <name evidence="2" type="ORF">Anapl_06223</name>
</gene>
<protein>
    <submittedName>
        <fullName evidence="2">Uncharacterized protein</fullName>
    </submittedName>
</protein>
<reference evidence="3" key="1">
    <citation type="journal article" date="2013" name="Nat. Genet.">
        <title>The duck genome and transcriptome provide insight into an avian influenza virus reservoir species.</title>
        <authorList>
            <person name="Huang Y."/>
            <person name="Li Y."/>
            <person name="Burt D.W."/>
            <person name="Chen H."/>
            <person name="Zhang Y."/>
            <person name="Qian W."/>
            <person name="Kim H."/>
            <person name="Gan S."/>
            <person name="Zhao Y."/>
            <person name="Li J."/>
            <person name="Yi K."/>
            <person name="Feng H."/>
            <person name="Zhu P."/>
            <person name="Li B."/>
            <person name="Liu Q."/>
            <person name="Fairley S."/>
            <person name="Magor K.E."/>
            <person name="Du Z."/>
            <person name="Hu X."/>
            <person name="Goodman L."/>
            <person name="Tafer H."/>
            <person name="Vignal A."/>
            <person name="Lee T."/>
            <person name="Kim K.W."/>
            <person name="Sheng Z."/>
            <person name="An Y."/>
            <person name="Searle S."/>
            <person name="Herrero J."/>
            <person name="Groenen M.A."/>
            <person name="Crooijmans R.P."/>
            <person name="Faraut T."/>
            <person name="Cai Q."/>
            <person name="Webster R.G."/>
            <person name="Aldridge J.R."/>
            <person name="Warren W.C."/>
            <person name="Bartschat S."/>
            <person name="Kehr S."/>
            <person name="Marz M."/>
            <person name="Stadler P.F."/>
            <person name="Smith J."/>
            <person name="Kraus R.H."/>
            <person name="Zhao Y."/>
            <person name="Ren L."/>
            <person name="Fei J."/>
            <person name="Morisson M."/>
            <person name="Kaiser P."/>
            <person name="Griffin D.K."/>
            <person name="Rao M."/>
            <person name="Pitel F."/>
            <person name="Wang J."/>
            <person name="Li N."/>
        </authorList>
    </citation>
    <scope>NUCLEOTIDE SEQUENCE [LARGE SCALE GENOMIC DNA]</scope>
</reference>
<evidence type="ECO:0000313" key="2">
    <source>
        <dbReference type="EMBL" id="EOB02423.1"/>
    </source>
</evidence>
<sequence>MLQGSGIFWVKEQTLQDKLPCASVLHSRSDRREHKQPLLLISIFPGGIQAGGGARDDASPSAPLPRAAKRQHVLISCWRRKLCRDEVFCLALAATRKCKMMAVLVSIIILILLPVKSIANLPQPPMGPMGQAAEGRIDSLLLLLPAASRGLQWSGCRAQAQLSKKELQQPWGQSSHGPSPQVVPTDLRVADLTLFPDSFKIVNTSGRAALCICIRVFMVQRTNAGLSMVTQPRASCMVEDLTLQISPANNTRLAESGKGPKPIPGGKRPFLVTGELSREMPPSYHSSGWRFPSKRHTLSPRERGCFQRENLSRVSVSLTGCTQPSAFVDLHEHDVAPGGKCCPAALKAKSTWALWYEGGEMGDVVTLGRKAMNVRANRRHPGETGSTMELLEEMEMIPLSRSFPARCGREHTGRSTPCHTQGKAKCFLCIPSSMGTPESATRTVGGNRKTNDRSLFQGCLKPYETFRATCAEVQQMMDSLTLIIRRGTSIIAITFVKPSKPAAEQPADPRSSGRIGTHKERDVRKDGGHAGCSSEAARAPAGPAALDLEKGNKRPSQSEAELHQTQWTGGEMGTKAARLPLALTVLYVLHPLF</sequence>
<feature type="compositionally biased region" description="Polar residues" evidence="1">
    <location>
        <begin position="554"/>
        <end position="568"/>
    </location>
</feature>
<dbReference type="AlphaFoldDB" id="R0LPX0"/>
<dbReference type="EMBL" id="KB742966">
    <property type="protein sequence ID" value="EOB02423.1"/>
    <property type="molecule type" value="Genomic_DNA"/>
</dbReference>
<proteinExistence type="predicted"/>
<evidence type="ECO:0000313" key="3">
    <source>
        <dbReference type="Proteomes" id="UP000296049"/>
    </source>
</evidence>
<accession>R0LPX0</accession>
<feature type="compositionally biased region" description="Low complexity" evidence="1">
    <location>
        <begin position="536"/>
        <end position="545"/>
    </location>
</feature>
<dbReference type="Proteomes" id="UP000296049">
    <property type="component" value="Unassembled WGS sequence"/>
</dbReference>